<name>A0A2X2T332_9ENTR</name>
<feature type="domain" description="Heavy metal binding" evidence="2">
    <location>
        <begin position="48"/>
        <end position="74"/>
    </location>
</feature>
<feature type="chain" id="PRO_5016144240" evidence="1">
    <location>
        <begin position="20"/>
        <end position="98"/>
    </location>
</feature>
<reference evidence="3 4" key="1">
    <citation type="submission" date="2018-06" db="EMBL/GenBank/DDBJ databases">
        <authorList>
            <consortium name="Pathogen Informatics"/>
            <person name="Doyle S."/>
        </authorList>
    </citation>
    <scope>NUCLEOTIDE SEQUENCE [LARGE SCALE GENOMIC DNA]</scope>
    <source>
        <strain evidence="3 4">NCTC12120</strain>
    </source>
</reference>
<organism evidence="3 4">
    <name type="scientific">Cedecea neteri</name>
    <dbReference type="NCBI Taxonomy" id="158822"/>
    <lineage>
        <taxon>Bacteria</taxon>
        <taxon>Pseudomonadati</taxon>
        <taxon>Pseudomonadota</taxon>
        <taxon>Gammaproteobacteria</taxon>
        <taxon>Enterobacterales</taxon>
        <taxon>Enterobacteriaceae</taxon>
        <taxon>Cedecea</taxon>
    </lineage>
</organism>
<feature type="signal peptide" evidence="1">
    <location>
        <begin position="1"/>
        <end position="19"/>
    </location>
</feature>
<evidence type="ECO:0000313" key="3">
    <source>
        <dbReference type="EMBL" id="SQA96817.1"/>
    </source>
</evidence>
<protein>
    <submittedName>
        <fullName evidence="3">Cation efflux system protein CusB</fullName>
    </submittedName>
</protein>
<dbReference type="EMBL" id="UAVU01000003">
    <property type="protein sequence ID" value="SQA96817.1"/>
    <property type="molecule type" value="Genomic_DNA"/>
</dbReference>
<sequence length="98" mass="10792">MKKTLTFSLLAVAVVAALAAGYYAGKQQTSQQHTDTQSQQESGRKVLYWYDPMVPGQRFDKPGKSPFMDMALVPRYADEVANDGGVTVSSRQQQKPGH</sequence>
<evidence type="ECO:0000256" key="1">
    <source>
        <dbReference type="SAM" id="SignalP"/>
    </source>
</evidence>
<dbReference type="InterPro" id="IPR045800">
    <property type="entry name" value="HMBD"/>
</dbReference>
<dbReference type="AlphaFoldDB" id="A0A2X2T332"/>
<evidence type="ECO:0000259" key="2">
    <source>
        <dbReference type="Pfam" id="PF19335"/>
    </source>
</evidence>
<dbReference type="Proteomes" id="UP000251197">
    <property type="component" value="Unassembled WGS sequence"/>
</dbReference>
<evidence type="ECO:0000313" key="4">
    <source>
        <dbReference type="Proteomes" id="UP000251197"/>
    </source>
</evidence>
<dbReference type="GO" id="GO:0046872">
    <property type="term" value="F:metal ion binding"/>
    <property type="evidence" value="ECO:0007669"/>
    <property type="project" value="InterPro"/>
</dbReference>
<accession>A0A2X2T332</accession>
<keyword evidence="1" id="KW-0732">Signal</keyword>
<proteinExistence type="predicted"/>
<dbReference type="Pfam" id="PF19335">
    <property type="entry name" value="HMBD"/>
    <property type="match status" value="1"/>
</dbReference>
<gene>
    <name evidence="3" type="primary">cusB_2</name>
    <name evidence="3" type="ORF">NCTC12120_00586</name>
</gene>